<feature type="active site" evidence="2">
    <location>
        <position position="177"/>
    </location>
</feature>
<protein>
    <recommendedName>
        <fullName evidence="1">Sporulation sigma-E factor-processing peptidase</fullName>
        <ecNumber evidence="1">3.4.23.-</ecNumber>
    </recommendedName>
    <alternativeName>
        <fullName evidence="1">Membrane-associated aspartic protease</fullName>
    </alternativeName>
    <alternativeName>
        <fullName evidence="1">Stage II sporulation protein GA</fullName>
    </alternativeName>
</protein>
<gene>
    <name evidence="4" type="primary">spoIIGA</name>
    <name evidence="4" type="ORF">NSA23_02010</name>
</gene>
<keyword evidence="5" id="KW-1185">Reference proteome</keyword>
<feature type="transmembrane region" description="Helical" evidence="3">
    <location>
        <begin position="90"/>
        <end position="109"/>
    </location>
</feature>
<dbReference type="Proteomes" id="UP001142078">
    <property type="component" value="Unassembled WGS sequence"/>
</dbReference>
<keyword evidence="1" id="KW-0378">Hydrolase</keyword>
<dbReference type="RefSeq" id="WP_042681500.1">
    <property type="nucleotide sequence ID" value="NZ_CABKTM010000043.1"/>
</dbReference>
<keyword evidence="1" id="KW-0749">Sporulation</keyword>
<dbReference type="GO" id="GO:0006508">
    <property type="term" value="P:proteolysis"/>
    <property type="evidence" value="ECO:0007669"/>
    <property type="project" value="UniProtKB-KW"/>
</dbReference>
<evidence type="ECO:0000313" key="5">
    <source>
        <dbReference type="Proteomes" id="UP001142078"/>
    </source>
</evidence>
<feature type="transmembrane region" description="Helical" evidence="3">
    <location>
        <begin position="6"/>
        <end position="22"/>
    </location>
</feature>
<evidence type="ECO:0000256" key="3">
    <source>
        <dbReference type="SAM" id="Phobius"/>
    </source>
</evidence>
<dbReference type="PIRSF" id="PIRSF018571">
    <property type="entry name" value="SpoIIGA"/>
    <property type="match status" value="1"/>
</dbReference>
<comment type="similarity">
    <text evidence="1">Belongs to the peptidase U4 family.</text>
</comment>
<comment type="caution">
    <text evidence="4">The sequence shown here is derived from an EMBL/GenBank/DDBJ whole genome shotgun (WGS) entry which is preliminary data.</text>
</comment>
<comment type="function">
    <text evidence="1">Probable aspartic protease that is responsible for the proteolytic cleavage of the RNA polymerase sigma E factor (SigE/spoIIGB) to yield the active peptide in the mother cell during sporulation. Responds to a signal from the forespore that is triggered by the extracellular signal protein SpoIIR.</text>
</comment>
<feature type="transmembrane region" description="Helical" evidence="3">
    <location>
        <begin position="129"/>
        <end position="148"/>
    </location>
</feature>
<keyword evidence="1" id="KW-1003">Cell membrane</keyword>
<organism evidence="4 5">
    <name type="scientific">Anaerosalibacter massiliensis</name>
    <dbReference type="NCBI Taxonomy" id="1347392"/>
    <lineage>
        <taxon>Bacteria</taxon>
        <taxon>Bacillati</taxon>
        <taxon>Bacillota</taxon>
        <taxon>Tissierellia</taxon>
        <taxon>Tissierellales</taxon>
        <taxon>Sporanaerobacteraceae</taxon>
        <taxon>Anaerosalibacter</taxon>
    </lineage>
</organism>
<comment type="subcellular location">
    <subcellularLocation>
        <location evidence="1">Cell membrane</location>
    </subcellularLocation>
</comment>
<evidence type="ECO:0000313" key="4">
    <source>
        <dbReference type="EMBL" id="MCR2042884.1"/>
    </source>
</evidence>
<dbReference type="Pfam" id="PF03419">
    <property type="entry name" value="Peptidase_U4"/>
    <property type="match status" value="1"/>
</dbReference>
<accession>A0A9X2S440</accession>
<keyword evidence="1" id="KW-0645">Protease</keyword>
<feature type="transmembrane region" description="Helical" evidence="3">
    <location>
        <begin position="34"/>
        <end position="55"/>
    </location>
</feature>
<keyword evidence="1 3" id="KW-0472">Membrane</keyword>
<evidence type="ECO:0000256" key="2">
    <source>
        <dbReference type="PIRSR" id="PIRSR018571-1"/>
    </source>
</evidence>
<dbReference type="EC" id="3.4.23.-" evidence="1"/>
<feature type="transmembrane region" description="Helical" evidence="3">
    <location>
        <begin position="61"/>
        <end position="78"/>
    </location>
</feature>
<proteinExistence type="inferred from homology"/>
<name>A0A9X2S440_9FIRM</name>
<reference evidence="4" key="1">
    <citation type="submission" date="2022-07" db="EMBL/GenBank/DDBJ databases">
        <title>Enhanced cultured diversity of the mouse gut microbiota enables custom-made synthetic communities.</title>
        <authorList>
            <person name="Afrizal A."/>
        </authorList>
    </citation>
    <scope>NUCLEOTIDE SEQUENCE</scope>
    <source>
        <strain evidence="4">DSM 29482</strain>
    </source>
</reference>
<dbReference type="GO" id="GO:0030435">
    <property type="term" value="P:sporulation resulting in formation of a cellular spore"/>
    <property type="evidence" value="ECO:0007669"/>
    <property type="project" value="UniProtKB-KW"/>
</dbReference>
<dbReference type="GO" id="GO:0030436">
    <property type="term" value="P:asexual sporulation"/>
    <property type="evidence" value="ECO:0007669"/>
    <property type="project" value="InterPro"/>
</dbReference>
<sequence>MYIYAEYLILENAIINYIILYVTKKITRTETSKFRLIMAAFIGAIYTLVVFFPSLKFMVKFTVKISMSVLIIIVAFNPEKFSDFIRLLSMFYVTAFVFAGATFALFYVINGKFSVYNGVFYITDFPVKFLILGVCTSFILIKYVFSYLQIKLGKKDILTNIIINLNNKKANIVALVDTGNSLKEPISQRPVIIVEFFAIKDLLPEKVQRLFMNNDDFDLDIVTDIMLESIDEINLRVIPFKAIGTESGMLLGFSPDEILIVDEFVEKKIEEEIVVGIYNNKLSNDNKYKGLLNPEILY</sequence>
<dbReference type="EMBL" id="JANJZL010000001">
    <property type="protein sequence ID" value="MCR2042884.1"/>
    <property type="molecule type" value="Genomic_DNA"/>
</dbReference>
<dbReference type="GO" id="GO:0005886">
    <property type="term" value="C:plasma membrane"/>
    <property type="evidence" value="ECO:0007669"/>
    <property type="project" value="UniProtKB-SubCell"/>
</dbReference>
<keyword evidence="1" id="KW-0064">Aspartyl protease</keyword>
<dbReference type="NCBIfam" id="TIGR02854">
    <property type="entry name" value="spore_II_GA"/>
    <property type="match status" value="1"/>
</dbReference>
<dbReference type="InterPro" id="IPR005081">
    <property type="entry name" value="SpoIIGA"/>
</dbReference>
<keyword evidence="3" id="KW-1133">Transmembrane helix</keyword>
<dbReference type="OrthoDB" id="2690199at2"/>
<dbReference type="AlphaFoldDB" id="A0A9X2S440"/>
<dbReference type="GO" id="GO:0004190">
    <property type="term" value="F:aspartic-type endopeptidase activity"/>
    <property type="evidence" value="ECO:0007669"/>
    <property type="project" value="UniProtKB-KW"/>
</dbReference>
<keyword evidence="3" id="KW-0812">Transmembrane</keyword>
<evidence type="ECO:0000256" key="1">
    <source>
        <dbReference type="PIRNR" id="PIRNR018571"/>
    </source>
</evidence>